<gene>
    <name evidence="9" type="primary">Mo05983</name>
    <name evidence="9" type="ORF">E5Q_05983</name>
</gene>
<dbReference type="EMBL" id="BABT02000220">
    <property type="protein sequence ID" value="GAA99288.1"/>
    <property type="molecule type" value="Genomic_DNA"/>
</dbReference>
<evidence type="ECO:0000259" key="8">
    <source>
        <dbReference type="SMART" id="SM00845"/>
    </source>
</evidence>
<comment type="subunit">
    <text evidence="7">Subunit of the heterotrimeric GatCAB amidotransferase (AdT) complex, composed of A, B and C subunits.</text>
</comment>
<keyword evidence="3 7" id="KW-0547">Nucleotide-binding</keyword>
<evidence type="ECO:0000256" key="5">
    <source>
        <dbReference type="ARBA" id="ARBA00022917"/>
    </source>
</evidence>
<keyword evidence="7" id="KW-0496">Mitochondrion</keyword>
<comment type="function">
    <text evidence="7">Allows the formation of correctly charged Gln-tRNA(Gln) through the transamidation of misacylated Glu-tRNA(Gln) in the mitochondria. The reaction takes place in the presence of glutamine and ATP through an activated gamma-phospho-Glu-tRNA(Gln).</text>
</comment>
<dbReference type="STRING" id="764103.G7E9G9"/>
<dbReference type="GO" id="GO:0032543">
    <property type="term" value="P:mitochondrial translation"/>
    <property type="evidence" value="ECO:0007669"/>
    <property type="project" value="UniProtKB-UniRule"/>
</dbReference>
<dbReference type="InterPro" id="IPR003789">
    <property type="entry name" value="Asn/Gln_tRNA_amidoTrase-B-like"/>
</dbReference>
<dbReference type="AlphaFoldDB" id="G7E9G9"/>
<protein>
    <recommendedName>
        <fullName evidence="7">Glutamyl-tRNA(Gln) amidotransferase subunit B, mitochondrial</fullName>
        <shortName evidence="7">Glu-AdT subunit B</shortName>
        <ecNumber evidence="7">6.3.5.-</ecNumber>
    </recommendedName>
</protein>
<dbReference type="InterPro" id="IPR006075">
    <property type="entry name" value="Asn/Gln-tRNA_Trfase_suB/E_cat"/>
</dbReference>
<dbReference type="PANTHER" id="PTHR11659:SF0">
    <property type="entry name" value="GLUTAMYL-TRNA(GLN) AMIDOTRANSFERASE SUBUNIT B, MITOCHONDRIAL"/>
    <property type="match status" value="1"/>
</dbReference>
<dbReference type="RefSeq" id="XP_014568533.1">
    <property type="nucleotide sequence ID" value="XM_014713047.1"/>
</dbReference>
<dbReference type="OrthoDB" id="1722066at2759"/>
<reference evidence="9 10" key="2">
    <citation type="journal article" date="2012" name="Open Biol.">
        <title>Characteristics of nucleosomes and linker DNA regions on the genome of the basidiomycete Mixia osmundae revealed by mono- and dinucleosome mapping.</title>
        <authorList>
            <person name="Nishida H."/>
            <person name="Kondo S."/>
            <person name="Matsumoto T."/>
            <person name="Suzuki Y."/>
            <person name="Yoshikawa H."/>
            <person name="Taylor T.D."/>
            <person name="Sugiyama J."/>
        </authorList>
    </citation>
    <scope>NUCLEOTIDE SEQUENCE [LARGE SCALE GENOMIC DNA]</scope>
    <source>
        <strain evidence="10">CBS 9802 / IAM 14324 / JCM 22182 / KY 12970</strain>
    </source>
</reference>
<dbReference type="FunCoup" id="G7E9G9">
    <property type="interactions" value="263"/>
</dbReference>
<dbReference type="GO" id="GO:0005524">
    <property type="term" value="F:ATP binding"/>
    <property type="evidence" value="ECO:0007669"/>
    <property type="project" value="UniProtKB-KW"/>
</dbReference>
<keyword evidence="2 7" id="KW-0436">Ligase</keyword>
<name>G7E9G9_MIXOS</name>
<accession>G7E9G9</accession>
<evidence type="ECO:0000256" key="3">
    <source>
        <dbReference type="ARBA" id="ARBA00022741"/>
    </source>
</evidence>
<evidence type="ECO:0000256" key="1">
    <source>
        <dbReference type="ARBA" id="ARBA00005306"/>
    </source>
</evidence>
<dbReference type="GO" id="GO:0005739">
    <property type="term" value="C:mitochondrion"/>
    <property type="evidence" value="ECO:0007669"/>
    <property type="project" value="UniProtKB-SubCell"/>
</dbReference>
<comment type="subcellular location">
    <subcellularLocation>
        <location evidence="7">Mitochondrion</location>
    </subcellularLocation>
</comment>
<keyword evidence="4 7" id="KW-0067">ATP-binding</keyword>
<dbReference type="Pfam" id="PF02934">
    <property type="entry name" value="GatB_N"/>
    <property type="match status" value="1"/>
</dbReference>
<comment type="caution">
    <text evidence="9">The sequence shown here is derived from an EMBL/GenBank/DDBJ whole genome shotgun (WGS) entry which is preliminary data.</text>
</comment>
<dbReference type="InParanoid" id="G7E9G9"/>
<dbReference type="NCBIfam" id="NF004014">
    <property type="entry name" value="PRK05477.1-4"/>
    <property type="match status" value="1"/>
</dbReference>
<evidence type="ECO:0000256" key="4">
    <source>
        <dbReference type="ARBA" id="ARBA00022840"/>
    </source>
</evidence>
<dbReference type="InterPro" id="IPR023168">
    <property type="entry name" value="GatB_Yqey_C_2"/>
</dbReference>
<dbReference type="NCBIfam" id="NF004012">
    <property type="entry name" value="PRK05477.1-2"/>
    <property type="match status" value="1"/>
</dbReference>
<dbReference type="Proteomes" id="UP000009131">
    <property type="component" value="Unassembled WGS sequence"/>
</dbReference>
<dbReference type="InterPro" id="IPR004413">
    <property type="entry name" value="GatB"/>
</dbReference>
<dbReference type="InterPro" id="IPR014746">
    <property type="entry name" value="Gln_synth/guanido_kin_cat_dom"/>
</dbReference>
<organism evidence="9 10">
    <name type="scientific">Mixia osmundae (strain CBS 9802 / IAM 14324 / JCM 22182 / KY 12970)</name>
    <dbReference type="NCBI Taxonomy" id="764103"/>
    <lineage>
        <taxon>Eukaryota</taxon>
        <taxon>Fungi</taxon>
        <taxon>Dikarya</taxon>
        <taxon>Basidiomycota</taxon>
        <taxon>Pucciniomycotina</taxon>
        <taxon>Mixiomycetes</taxon>
        <taxon>Mixiales</taxon>
        <taxon>Mixiaceae</taxon>
        <taxon>Mixia</taxon>
    </lineage>
</organism>
<dbReference type="PANTHER" id="PTHR11659">
    <property type="entry name" value="GLUTAMYL-TRNA GLN AMIDOTRANSFERASE SUBUNIT B MITOCHONDRIAL AND PROKARYOTIC PET112-RELATED"/>
    <property type="match status" value="1"/>
</dbReference>
<dbReference type="NCBIfam" id="TIGR00133">
    <property type="entry name" value="gatB"/>
    <property type="match status" value="1"/>
</dbReference>
<dbReference type="GO" id="GO:0030956">
    <property type="term" value="C:glutamyl-tRNA(Gln) amidotransferase complex"/>
    <property type="evidence" value="ECO:0007669"/>
    <property type="project" value="UniProtKB-UniRule"/>
</dbReference>
<keyword evidence="5 7" id="KW-0648">Protein biosynthesis</keyword>
<evidence type="ECO:0000256" key="2">
    <source>
        <dbReference type="ARBA" id="ARBA00022598"/>
    </source>
</evidence>
<dbReference type="Gene3D" id="1.10.10.410">
    <property type="match status" value="1"/>
</dbReference>
<comment type="similarity">
    <text evidence="1 7">Belongs to the GatB/GatE family. GatB subfamily.</text>
</comment>
<sequence length="524" mass="57997">MPPRTARAFHPISKLYQPASARYVRTSSSWQPVIGLEIHAQLLSPVKLFSKAPHRSSDEPNTNIELFDVAIPGTLPVLQAAPVLLALRAALALDCTINHISRFDRKHYFYPDLPSGWQITQKYQPLAHSGSIKLTPEQDEGVAVSRDVRIEQVQLEQDTAKTVHLPYSGLSQVDMSRAGSALIEIISGPDMRTAEEAMAYVRRLRSLLQHVGACDGNMDQGSLRIDANVSVRKAEPDASLGQRCEIKNLNSIRQLQQAITYEVERQSKLLDDGQAVESETRGFDAQAGETYAMRSKAATPDYRYMPDPDLPPLVLSQSFVQEVRQAMPELPLDAFARLILQYGLRERDARILVAYGESRDKEESAAIAVRFFEDAAQGRDPQMVVNWLINDLFAALADLELPLGQCVITPADLGTLVDAVQSGGLARAKARELLNDALQTHSIPLHELVSKHVQQDDVNTTERLAALAQDIVIALPDEADKVRRGNNKVMQRMIGEGMKRTAGRVDARKLTEALRQWLHATGGT</sequence>
<proteinExistence type="inferred from homology"/>
<dbReference type="InterPro" id="IPR018027">
    <property type="entry name" value="Asn/Gln_amidotransferase"/>
</dbReference>
<dbReference type="HOGENOM" id="CLU_019240_4_0_1"/>
<dbReference type="InterPro" id="IPR017959">
    <property type="entry name" value="Asn/Gln-tRNA_amidoTrfase_suB/E"/>
</dbReference>
<comment type="catalytic activity">
    <reaction evidence="6 7">
        <text>L-glutamyl-tRNA(Gln) + L-glutamine + ATP + H2O = L-glutaminyl-tRNA(Gln) + L-glutamate + ADP + phosphate + H(+)</text>
        <dbReference type="Rhea" id="RHEA:17521"/>
        <dbReference type="Rhea" id="RHEA-COMP:9681"/>
        <dbReference type="Rhea" id="RHEA-COMP:9684"/>
        <dbReference type="ChEBI" id="CHEBI:15377"/>
        <dbReference type="ChEBI" id="CHEBI:15378"/>
        <dbReference type="ChEBI" id="CHEBI:29985"/>
        <dbReference type="ChEBI" id="CHEBI:30616"/>
        <dbReference type="ChEBI" id="CHEBI:43474"/>
        <dbReference type="ChEBI" id="CHEBI:58359"/>
        <dbReference type="ChEBI" id="CHEBI:78520"/>
        <dbReference type="ChEBI" id="CHEBI:78521"/>
        <dbReference type="ChEBI" id="CHEBI:456216"/>
    </reaction>
</comment>
<evidence type="ECO:0000256" key="6">
    <source>
        <dbReference type="ARBA" id="ARBA00047913"/>
    </source>
</evidence>
<evidence type="ECO:0000313" key="10">
    <source>
        <dbReference type="Proteomes" id="UP000009131"/>
    </source>
</evidence>
<dbReference type="Pfam" id="PF02637">
    <property type="entry name" value="GatB_Yqey"/>
    <property type="match status" value="1"/>
</dbReference>
<dbReference type="SUPFAM" id="SSF55931">
    <property type="entry name" value="Glutamine synthetase/guanido kinase"/>
    <property type="match status" value="1"/>
</dbReference>
<dbReference type="SMART" id="SM00845">
    <property type="entry name" value="GatB_Yqey"/>
    <property type="match status" value="1"/>
</dbReference>
<keyword evidence="10" id="KW-1185">Reference proteome</keyword>
<dbReference type="SUPFAM" id="SSF89095">
    <property type="entry name" value="GatB/YqeY motif"/>
    <property type="match status" value="1"/>
</dbReference>
<feature type="domain" description="Asn/Gln amidotransferase" evidence="8">
    <location>
        <begin position="370"/>
        <end position="518"/>
    </location>
</feature>
<evidence type="ECO:0000313" key="9">
    <source>
        <dbReference type="EMBL" id="GAA99288.1"/>
    </source>
</evidence>
<dbReference type="GO" id="GO:0070681">
    <property type="term" value="P:glutaminyl-tRNAGln biosynthesis via transamidation"/>
    <property type="evidence" value="ECO:0007669"/>
    <property type="project" value="UniProtKB-UniRule"/>
</dbReference>
<dbReference type="OMA" id="ARKWWMG"/>
<dbReference type="GO" id="GO:0050567">
    <property type="term" value="F:glutaminyl-tRNA synthase (glutamine-hydrolyzing) activity"/>
    <property type="evidence" value="ECO:0007669"/>
    <property type="project" value="UniProtKB-UniRule"/>
</dbReference>
<reference evidence="9 10" key="1">
    <citation type="journal article" date="2011" name="J. Gen. Appl. Microbiol.">
        <title>Draft genome sequencing of the enigmatic basidiomycete Mixia osmundae.</title>
        <authorList>
            <person name="Nishida H."/>
            <person name="Nagatsuka Y."/>
            <person name="Sugiyama J."/>
        </authorList>
    </citation>
    <scope>NUCLEOTIDE SEQUENCE [LARGE SCALE GENOMIC DNA]</scope>
    <source>
        <strain evidence="10">CBS 9802 / IAM 14324 / JCM 22182 / KY 12970</strain>
    </source>
</reference>
<dbReference type="eggNOG" id="KOG2438">
    <property type="taxonomic scope" value="Eukaryota"/>
</dbReference>
<evidence type="ECO:0000256" key="7">
    <source>
        <dbReference type="HAMAP-Rule" id="MF_03147"/>
    </source>
</evidence>
<dbReference type="HAMAP" id="MF_00121">
    <property type="entry name" value="GatB"/>
    <property type="match status" value="1"/>
</dbReference>
<dbReference type="EC" id="6.3.5.-" evidence="7"/>